<dbReference type="Proteomes" id="UP000695022">
    <property type="component" value="Unplaced"/>
</dbReference>
<proteinExistence type="inferred from homology"/>
<dbReference type="InterPro" id="IPR051951">
    <property type="entry name" value="UNC-93_regulatory"/>
</dbReference>
<dbReference type="PANTHER" id="PTHR19444">
    <property type="entry name" value="UNC-93 RELATED"/>
    <property type="match status" value="1"/>
</dbReference>
<evidence type="ECO:0000256" key="4">
    <source>
        <dbReference type="ARBA" id="ARBA00022989"/>
    </source>
</evidence>
<evidence type="ECO:0000313" key="9">
    <source>
        <dbReference type="RefSeq" id="XP_014677480.1"/>
    </source>
</evidence>
<feature type="transmembrane region" description="Helical" evidence="7">
    <location>
        <begin position="377"/>
        <end position="398"/>
    </location>
</feature>
<feature type="transmembrane region" description="Helical" evidence="7">
    <location>
        <begin position="301"/>
        <end position="321"/>
    </location>
</feature>
<comment type="subcellular location">
    <subcellularLocation>
        <location evidence="1">Membrane</location>
        <topology evidence="1">Multi-pass membrane protein</topology>
    </subcellularLocation>
</comment>
<name>A0ABM1EZ59_PRICU</name>
<gene>
    <name evidence="9" type="primary">LOC106817334</name>
</gene>
<dbReference type="Gene3D" id="1.20.1250.20">
    <property type="entry name" value="MFS general substrate transporter like domains"/>
    <property type="match status" value="1"/>
</dbReference>
<feature type="transmembrane region" description="Helical" evidence="7">
    <location>
        <begin position="166"/>
        <end position="187"/>
    </location>
</feature>
<organism evidence="8 9">
    <name type="scientific">Priapulus caudatus</name>
    <name type="common">Priapulid worm</name>
    <dbReference type="NCBI Taxonomy" id="37621"/>
    <lineage>
        <taxon>Eukaryota</taxon>
        <taxon>Metazoa</taxon>
        <taxon>Ecdysozoa</taxon>
        <taxon>Scalidophora</taxon>
        <taxon>Priapulida</taxon>
        <taxon>Priapulimorpha</taxon>
        <taxon>Priapulimorphida</taxon>
        <taxon>Priapulidae</taxon>
        <taxon>Priapulus</taxon>
    </lineage>
</organism>
<keyword evidence="3 7" id="KW-0812">Transmembrane</keyword>
<evidence type="ECO:0000256" key="5">
    <source>
        <dbReference type="ARBA" id="ARBA00023136"/>
    </source>
</evidence>
<feature type="region of interest" description="Disordered" evidence="6">
    <location>
        <begin position="1"/>
        <end position="90"/>
    </location>
</feature>
<feature type="transmembrane region" description="Helical" evidence="7">
    <location>
        <begin position="230"/>
        <end position="252"/>
    </location>
</feature>
<reference evidence="9" key="1">
    <citation type="submission" date="2025-08" db="UniProtKB">
        <authorList>
            <consortium name="RefSeq"/>
        </authorList>
    </citation>
    <scope>IDENTIFICATION</scope>
</reference>
<feature type="transmembrane region" description="Helical" evidence="7">
    <location>
        <begin position="199"/>
        <end position="223"/>
    </location>
</feature>
<feature type="non-terminal residue" evidence="9">
    <location>
        <position position="455"/>
    </location>
</feature>
<keyword evidence="5 7" id="KW-0472">Membrane</keyword>
<evidence type="ECO:0000256" key="3">
    <source>
        <dbReference type="ARBA" id="ARBA00022692"/>
    </source>
</evidence>
<dbReference type="GeneID" id="106817334"/>
<protein>
    <submittedName>
        <fullName evidence="9">Protein unc-93 homolog A-like</fullName>
    </submittedName>
</protein>
<feature type="compositionally biased region" description="Low complexity" evidence="6">
    <location>
        <begin position="56"/>
        <end position="90"/>
    </location>
</feature>
<feature type="transmembrane region" description="Helical" evidence="7">
    <location>
        <begin position="258"/>
        <end position="280"/>
    </location>
</feature>
<dbReference type="RefSeq" id="XP_014677480.1">
    <property type="nucleotide sequence ID" value="XM_014821994.1"/>
</dbReference>
<comment type="similarity">
    <text evidence="2">Belongs to the unc-93 family.</text>
</comment>
<feature type="compositionally biased region" description="Low complexity" evidence="6">
    <location>
        <begin position="28"/>
        <end position="38"/>
    </location>
</feature>
<dbReference type="PANTHER" id="PTHR19444:SF13">
    <property type="entry name" value="PROTEIN UNC-93 HOMOLOG A"/>
    <property type="match status" value="1"/>
</dbReference>
<evidence type="ECO:0000256" key="1">
    <source>
        <dbReference type="ARBA" id="ARBA00004141"/>
    </source>
</evidence>
<evidence type="ECO:0000256" key="6">
    <source>
        <dbReference type="SAM" id="MobiDB-lite"/>
    </source>
</evidence>
<dbReference type="SUPFAM" id="SSF103473">
    <property type="entry name" value="MFS general substrate transporter"/>
    <property type="match status" value="1"/>
</dbReference>
<dbReference type="Pfam" id="PF05978">
    <property type="entry name" value="UNC-93"/>
    <property type="match status" value="1"/>
</dbReference>
<evidence type="ECO:0000256" key="2">
    <source>
        <dbReference type="ARBA" id="ARBA00009172"/>
    </source>
</evidence>
<accession>A0ABM1EZ59</accession>
<dbReference type="InterPro" id="IPR010291">
    <property type="entry name" value="Ion_channel_UNC-93"/>
</dbReference>
<evidence type="ECO:0000313" key="8">
    <source>
        <dbReference type="Proteomes" id="UP000695022"/>
    </source>
</evidence>
<evidence type="ECO:0000256" key="7">
    <source>
        <dbReference type="SAM" id="Phobius"/>
    </source>
</evidence>
<feature type="transmembrane region" description="Helical" evidence="7">
    <location>
        <begin position="432"/>
        <end position="451"/>
    </location>
</feature>
<dbReference type="InterPro" id="IPR036259">
    <property type="entry name" value="MFS_trans_sf"/>
</dbReference>
<keyword evidence="4 7" id="KW-1133">Transmembrane helix</keyword>
<sequence length="455" mass="48813">MIGERHPRPSTSYHHSSAIAESIEESPDSSPVSPRSSRCNSASHRATLAVARRDSTSSPPAATSPSSAVLPVAASPTDSGSAARSSSVTSPRESALAHAIRLSLSDINSLSARRARSVSCYGAYPLQAIALTALPGAHLHLHAAAAAAAAQEPKRRRGTLCKQIRAVKNLLVLALTFLLTFTGFNALRNHASVLQRDASASLVSLCVFYACMSVSGVASAVVTNRLTPKWTIVVAFACYSVYFAANLLPNYYTLVPTAAFAGAMSGPLWNAQTLYLYATARKYAFLTEEIPERVLNRFNRVFGAVYWCSVVVGNIIALLIFTRSDKTAELTDVGRSLRVWAAASACGAAACQAHKPVRYNFTLSYDNGVGGGNIDSVFLLVGIFVGCGLLATALAVGLMDRLEPTAHHVGTRRRSSRFLFNRMLRVMQDSRILVLMVLIFFTGLEQGFIFADFTK</sequence>
<keyword evidence="8" id="KW-1185">Reference proteome</keyword>